<dbReference type="KEGG" id="vg:65131508"/>
<proteinExistence type="predicted"/>
<dbReference type="EMBL" id="MT774405">
    <property type="protein sequence ID" value="QOR60038.1"/>
    <property type="molecule type" value="Genomic_DNA"/>
</dbReference>
<keyword evidence="2" id="KW-1185">Reference proteome</keyword>
<evidence type="ECO:0000313" key="1">
    <source>
        <dbReference type="EMBL" id="QOR60038.1"/>
    </source>
</evidence>
<protein>
    <submittedName>
        <fullName evidence="1">Uncharacterized protein</fullName>
    </submittedName>
</protein>
<evidence type="ECO:0000313" key="2">
    <source>
        <dbReference type="Proteomes" id="UP000594057"/>
    </source>
</evidence>
<reference evidence="1 2" key="1">
    <citation type="submission" date="2020-07" db="EMBL/GenBank/DDBJ databases">
        <title>Taxonomic proposal: Crassvirales, a new order of highly abundant and diverse bacterial viruses.</title>
        <authorList>
            <person name="Shkoporov A.N."/>
            <person name="Stockdale S.R."/>
            <person name="Guerin E."/>
            <person name="Ross R.P."/>
            <person name="Hill C."/>
        </authorList>
    </citation>
    <scope>NUCLEOTIDE SEQUENCE [LARGE SCALE GENOMIC DNA]</scope>
</reference>
<dbReference type="GeneID" id="65131508"/>
<name>A0A7M1S099_9CAUD</name>
<sequence length="114" mass="12957">MNKYVNDNNSSCMIGYNPDTNEVTVLDSFYFDYIWIVPEDGEYSITKKDGTTENVKVSKGDLIAKTYKLDDKTFVYAVISDKTIKDHIAKMQDKKHKISSTFSKCECVSNVSSN</sequence>
<organism evidence="1 2">
    <name type="scientific">uncultured phage cr115_1</name>
    <dbReference type="NCBI Taxonomy" id="2772089"/>
    <lineage>
        <taxon>Viruses</taxon>
        <taxon>Duplodnaviria</taxon>
        <taxon>Heunggongvirae</taxon>
        <taxon>Uroviricota</taxon>
        <taxon>Caudoviricetes</taxon>
        <taxon>Crassvirales</taxon>
        <taxon>Suoliviridae</taxon>
        <taxon>Uncouvirinae</taxon>
        <taxon>Birpovirus</taxon>
        <taxon>Birpovirus hiberniae</taxon>
    </lineage>
</organism>
<dbReference type="Proteomes" id="UP000594057">
    <property type="component" value="Segment"/>
</dbReference>
<accession>A0A7M1S099</accession>
<dbReference type="RefSeq" id="YP_010113011.1">
    <property type="nucleotide sequence ID" value="NC_055898.1"/>
</dbReference>